<keyword evidence="1 7" id="KW-0597">Phosphoprotein</keyword>
<feature type="domain" description="OmpR/PhoB-type" evidence="10">
    <location>
        <begin position="125"/>
        <end position="224"/>
    </location>
</feature>
<dbReference type="GO" id="GO:0000156">
    <property type="term" value="F:phosphorelay response regulator activity"/>
    <property type="evidence" value="ECO:0007669"/>
    <property type="project" value="InterPro"/>
</dbReference>
<dbReference type="CDD" id="cd00383">
    <property type="entry name" value="trans_reg_C"/>
    <property type="match status" value="1"/>
</dbReference>
<dbReference type="PANTHER" id="PTHR48111">
    <property type="entry name" value="REGULATOR OF RPOS"/>
    <property type="match status" value="1"/>
</dbReference>
<dbReference type="Pfam" id="PF00486">
    <property type="entry name" value="Trans_reg_C"/>
    <property type="match status" value="1"/>
</dbReference>
<dbReference type="GO" id="GO:0005829">
    <property type="term" value="C:cytosol"/>
    <property type="evidence" value="ECO:0007669"/>
    <property type="project" value="TreeGrafter"/>
</dbReference>
<evidence type="ECO:0000256" key="3">
    <source>
        <dbReference type="ARBA" id="ARBA00023015"/>
    </source>
</evidence>
<dbReference type="Proteomes" id="UP000217209">
    <property type="component" value="Chromosome"/>
</dbReference>
<evidence type="ECO:0000256" key="8">
    <source>
        <dbReference type="PROSITE-ProRule" id="PRU01091"/>
    </source>
</evidence>
<dbReference type="FunFam" id="3.40.50.2300:FF:000001">
    <property type="entry name" value="DNA-binding response regulator PhoB"/>
    <property type="match status" value="1"/>
</dbReference>
<dbReference type="InterPro" id="IPR047673">
    <property type="entry name" value="MtrA_REC"/>
</dbReference>
<dbReference type="SUPFAM" id="SSF52172">
    <property type="entry name" value="CheY-like"/>
    <property type="match status" value="1"/>
</dbReference>
<dbReference type="KEGG" id="cgv:CGLAU_02855"/>
<dbReference type="NCBIfam" id="NF040689">
    <property type="entry name" value="MtrAB_MtrA"/>
    <property type="match status" value="1"/>
</dbReference>
<dbReference type="PROSITE" id="PS51755">
    <property type="entry name" value="OMPR_PHOB"/>
    <property type="match status" value="1"/>
</dbReference>
<reference evidence="11 12" key="1">
    <citation type="submission" date="2016-12" db="EMBL/GenBank/DDBJ databases">
        <authorList>
            <person name="Song W.-J."/>
            <person name="Kurnit D.M."/>
        </authorList>
    </citation>
    <scope>NUCLEOTIDE SEQUENCE [LARGE SCALE GENOMIC DNA]</scope>
    <source>
        <strain evidence="11 12">DSM 30827</strain>
    </source>
</reference>
<dbReference type="FunFam" id="1.10.10.10:FF:000033">
    <property type="entry name" value="DNA-binding response regulator MtrA"/>
    <property type="match status" value="1"/>
</dbReference>
<dbReference type="EMBL" id="CP019688">
    <property type="protein sequence ID" value="AQQ14556.1"/>
    <property type="molecule type" value="Genomic_DNA"/>
</dbReference>
<evidence type="ECO:0000259" key="9">
    <source>
        <dbReference type="PROSITE" id="PS50110"/>
    </source>
</evidence>
<evidence type="ECO:0000256" key="5">
    <source>
        <dbReference type="ARBA" id="ARBA00023163"/>
    </source>
</evidence>
<keyword evidence="5" id="KW-0804">Transcription</keyword>
<accession>A0A1Q2HUM6</accession>
<dbReference type="PROSITE" id="PS50110">
    <property type="entry name" value="RESPONSE_REGULATORY"/>
    <property type="match status" value="1"/>
</dbReference>
<organism evidence="11 12">
    <name type="scientific">Corynebacterium glaucum</name>
    <dbReference type="NCBI Taxonomy" id="187491"/>
    <lineage>
        <taxon>Bacteria</taxon>
        <taxon>Bacillati</taxon>
        <taxon>Actinomycetota</taxon>
        <taxon>Actinomycetes</taxon>
        <taxon>Mycobacteriales</taxon>
        <taxon>Corynebacteriaceae</taxon>
        <taxon>Corynebacterium</taxon>
    </lineage>
</organism>
<sequence length="233" mass="25944">MMPKILVVDDDPAINEMLTIVLEAEGFETESVTDGAAAVPAFRKYEPDLILLDLMLPGMNGVDICREIRRESAVPIVMLTAKTDTVDVVLGLESGADDYITKPFKPKELVARIRARLRRSDEEPAEVLHIGDLTVDVPQHMVTRSGAEISLTPLEFDLLLEMARRPNQVHTREELLENVWGYRNASDTRLVNVHVQRLRSKIEHDPENPEIILTVRGVGYKTGKPTSTGQAGV</sequence>
<dbReference type="Gene3D" id="3.40.50.2300">
    <property type="match status" value="1"/>
</dbReference>
<name>A0A1Q2HUM6_9CORY</name>
<evidence type="ECO:0000313" key="12">
    <source>
        <dbReference type="Proteomes" id="UP000217209"/>
    </source>
</evidence>
<dbReference type="InterPro" id="IPR036388">
    <property type="entry name" value="WH-like_DNA-bd_sf"/>
</dbReference>
<dbReference type="InterPro" id="IPR001789">
    <property type="entry name" value="Sig_transdc_resp-reg_receiver"/>
</dbReference>
<dbReference type="SMART" id="SM00862">
    <property type="entry name" value="Trans_reg_C"/>
    <property type="match status" value="1"/>
</dbReference>
<dbReference type="InterPro" id="IPR001867">
    <property type="entry name" value="OmpR/PhoB-type_DNA-bd"/>
</dbReference>
<evidence type="ECO:0000256" key="7">
    <source>
        <dbReference type="PROSITE-ProRule" id="PRU00169"/>
    </source>
</evidence>
<keyword evidence="4 8" id="KW-0238">DNA-binding</keyword>
<dbReference type="Gene3D" id="6.10.250.690">
    <property type="match status" value="1"/>
</dbReference>
<evidence type="ECO:0000256" key="1">
    <source>
        <dbReference type="ARBA" id="ARBA00022553"/>
    </source>
</evidence>
<dbReference type="AlphaFoldDB" id="A0A1Q2HUM6"/>
<dbReference type="GO" id="GO:0045893">
    <property type="term" value="P:positive regulation of DNA-templated transcription"/>
    <property type="evidence" value="ECO:0007669"/>
    <property type="project" value="InterPro"/>
</dbReference>
<protein>
    <recommendedName>
        <fullName evidence="6">DNA-binding response regulator MtrA</fullName>
    </recommendedName>
</protein>
<dbReference type="InterPro" id="IPR047671">
    <property type="entry name" value="MtrAB_MtrA"/>
</dbReference>
<evidence type="ECO:0000256" key="4">
    <source>
        <dbReference type="ARBA" id="ARBA00023125"/>
    </source>
</evidence>
<dbReference type="SMART" id="SM00448">
    <property type="entry name" value="REC"/>
    <property type="match status" value="1"/>
</dbReference>
<evidence type="ECO:0000313" key="11">
    <source>
        <dbReference type="EMBL" id="AQQ14556.1"/>
    </source>
</evidence>
<evidence type="ECO:0000256" key="6">
    <source>
        <dbReference type="ARBA" id="ARBA00035142"/>
    </source>
</evidence>
<dbReference type="GO" id="GO:0000976">
    <property type="term" value="F:transcription cis-regulatory region binding"/>
    <property type="evidence" value="ECO:0007669"/>
    <property type="project" value="InterPro"/>
</dbReference>
<keyword evidence="2" id="KW-0902">Two-component regulatory system</keyword>
<feature type="DNA-binding region" description="OmpR/PhoB-type" evidence="8">
    <location>
        <begin position="125"/>
        <end position="224"/>
    </location>
</feature>
<dbReference type="InterPro" id="IPR011006">
    <property type="entry name" value="CheY-like_superfamily"/>
</dbReference>
<proteinExistence type="predicted"/>
<dbReference type="Pfam" id="PF00072">
    <property type="entry name" value="Response_reg"/>
    <property type="match status" value="1"/>
</dbReference>
<gene>
    <name evidence="11" type="primary">mtrA</name>
    <name evidence="11" type="ORF">CGLAU_02855</name>
</gene>
<dbReference type="GO" id="GO:0032993">
    <property type="term" value="C:protein-DNA complex"/>
    <property type="evidence" value="ECO:0007669"/>
    <property type="project" value="TreeGrafter"/>
</dbReference>
<dbReference type="Gene3D" id="1.10.10.10">
    <property type="entry name" value="Winged helix-like DNA-binding domain superfamily/Winged helix DNA-binding domain"/>
    <property type="match status" value="1"/>
</dbReference>
<dbReference type="OrthoDB" id="5243815at2"/>
<dbReference type="RefSeq" id="WP_095659388.1">
    <property type="nucleotide sequence ID" value="NZ_CALTZW010000010.1"/>
</dbReference>
<evidence type="ECO:0000259" key="10">
    <source>
        <dbReference type="PROSITE" id="PS51755"/>
    </source>
</evidence>
<feature type="modified residue" description="4-aspartylphosphate" evidence="7">
    <location>
        <position position="53"/>
    </location>
</feature>
<dbReference type="InterPro" id="IPR016032">
    <property type="entry name" value="Sig_transdc_resp-reg_C-effctor"/>
</dbReference>
<feature type="domain" description="Response regulatory" evidence="9">
    <location>
        <begin position="4"/>
        <end position="117"/>
    </location>
</feature>
<keyword evidence="3" id="KW-0805">Transcription regulation</keyword>
<dbReference type="SUPFAM" id="SSF46894">
    <property type="entry name" value="C-terminal effector domain of the bipartite response regulators"/>
    <property type="match status" value="1"/>
</dbReference>
<dbReference type="PANTHER" id="PTHR48111:SF21">
    <property type="entry name" value="DNA-BINDING DUAL MASTER TRANSCRIPTIONAL REGULATOR RPAA"/>
    <property type="match status" value="1"/>
</dbReference>
<evidence type="ECO:0000256" key="2">
    <source>
        <dbReference type="ARBA" id="ARBA00023012"/>
    </source>
</evidence>
<dbReference type="InterPro" id="IPR039420">
    <property type="entry name" value="WalR-like"/>
</dbReference>
<keyword evidence="12" id="KW-1185">Reference proteome</keyword>
<dbReference type="CDD" id="cd17626">
    <property type="entry name" value="REC_OmpR_MtrA-like"/>
    <property type="match status" value="1"/>
</dbReference>